<dbReference type="Proteomes" id="UP001187192">
    <property type="component" value="Unassembled WGS sequence"/>
</dbReference>
<dbReference type="SUPFAM" id="SSF117281">
    <property type="entry name" value="Kelch motif"/>
    <property type="match status" value="1"/>
</dbReference>
<gene>
    <name evidence="2" type="ORF">TIFTF001_004183</name>
</gene>
<comment type="caution">
    <text evidence="2">The sequence shown here is derived from an EMBL/GenBank/DDBJ whole genome shotgun (WGS) entry which is preliminary data.</text>
</comment>
<evidence type="ECO:0000313" key="2">
    <source>
        <dbReference type="EMBL" id="GMN33481.1"/>
    </source>
</evidence>
<keyword evidence="3" id="KW-1185">Reference proteome</keyword>
<sequence length="435" mass="49373">MSTSATTTEAPSEISSRNCQTTSLCNVWLESQDSTTLSSRRPNFKPERWFTLYRRPNPNSATANFSMAPVRGIPNDRLELYKHAAVGPKIYLLSCKIGRKSSTKVWIFDCRFHKWERGPNMPTARKQGLRTIVLDAKIYAFGSLTSEGSWADMFDTVAGRWEAIPSPELTVYDKLVLGCGIRDGKVGVWVEGEELRFDPVSKTWEVFSLVMPEFSHICEVSGVLCCCDVYIKEFKGLDERVGLWKEIKLVNGGFPNDFMMLQTLNVGGRSVIVGLGRIGICCAEFEVKQDRDNGDFFGEVLWSDMVYSMHKSLLYRLSLFNTLLVLLRSDWKLNPQLTSDRDGVEPSFQDLQSDTFPLCYLAKPATSCAKVKRLFFLPRSLFFYICRSFLSALIEVEFEIELPLRELGKVWKEGFGAGERSLLTCTVTFKIHFSL</sequence>
<dbReference type="AlphaFoldDB" id="A0AA87ZWW9"/>
<dbReference type="PANTHER" id="PTHR24414:SF23">
    <property type="entry name" value="F-BOX_KELCH-REPEAT PROTEIN SKIP6"/>
    <property type="match status" value="1"/>
</dbReference>
<protein>
    <recommendedName>
        <fullName evidence="1">FKB95-like N-terminal Kelch domain-containing protein</fullName>
    </recommendedName>
</protein>
<dbReference type="Pfam" id="PF25210">
    <property type="entry name" value="Kelch_FKB95"/>
    <property type="match status" value="1"/>
</dbReference>
<name>A0AA87ZWW9_FICCA</name>
<proteinExistence type="predicted"/>
<feature type="domain" description="FKB95-like N-terminal Kelch" evidence="1">
    <location>
        <begin position="49"/>
        <end position="306"/>
    </location>
</feature>
<organism evidence="2 3">
    <name type="scientific">Ficus carica</name>
    <name type="common">Common fig</name>
    <dbReference type="NCBI Taxonomy" id="3494"/>
    <lineage>
        <taxon>Eukaryota</taxon>
        <taxon>Viridiplantae</taxon>
        <taxon>Streptophyta</taxon>
        <taxon>Embryophyta</taxon>
        <taxon>Tracheophyta</taxon>
        <taxon>Spermatophyta</taxon>
        <taxon>Magnoliopsida</taxon>
        <taxon>eudicotyledons</taxon>
        <taxon>Gunneridae</taxon>
        <taxon>Pentapetalae</taxon>
        <taxon>rosids</taxon>
        <taxon>fabids</taxon>
        <taxon>Rosales</taxon>
        <taxon>Moraceae</taxon>
        <taxon>Ficeae</taxon>
        <taxon>Ficus</taxon>
    </lineage>
</organism>
<dbReference type="InterPro" id="IPR057499">
    <property type="entry name" value="Kelch_FKB95"/>
</dbReference>
<evidence type="ECO:0000313" key="3">
    <source>
        <dbReference type="Proteomes" id="UP001187192"/>
    </source>
</evidence>
<reference evidence="2" key="1">
    <citation type="submission" date="2023-07" db="EMBL/GenBank/DDBJ databases">
        <title>draft genome sequence of fig (Ficus carica).</title>
        <authorList>
            <person name="Takahashi T."/>
            <person name="Nishimura K."/>
        </authorList>
    </citation>
    <scope>NUCLEOTIDE SEQUENCE</scope>
</reference>
<dbReference type="InterPro" id="IPR015915">
    <property type="entry name" value="Kelch-typ_b-propeller"/>
</dbReference>
<dbReference type="Gene3D" id="2.120.10.80">
    <property type="entry name" value="Kelch-type beta propeller"/>
    <property type="match status" value="1"/>
</dbReference>
<dbReference type="InterPro" id="IPR050354">
    <property type="entry name" value="F-box/kelch-repeat_ARATH"/>
</dbReference>
<dbReference type="PANTHER" id="PTHR24414">
    <property type="entry name" value="F-BOX/KELCH-REPEAT PROTEIN SKIP4"/>
    <property type="match status" value="1"/>
</dbReference>
<dbReference type="EMBL" id="BTGU01000004">
    <property type="protein sequence ID" value="GMN33481.1"/>
    <property type="molecule type" value="Genomic_DNA"/>
</dbReference>
<accession>A0AA87ZWW9</accession>
<evidence type="ECO:0000259" key="1">
    <source>
        <dbReference type="Pfam" id="PF25210"/>
    </source>
</evidence>